<evidence type="ECO:0000256" key="1">
    <source>
        <dbReference type="SAM" id="Phobius"/>
    </source>
</evidence>
<keyword evidence="1" id="KW-0472">Membrane</keyword>
<evidence type="ECO:0000313" key="3">
    <source>
        <dbReference type="Proteomes" id="UP000267821"/>
    </source>
</evidence>
<accession>A0A3N4LVQ5</accession>
<proteinExistence type="predicted"/>
<dbReference type="AlphaFoldDB" id="A0A3N4LVQ5"/>
<keyword evidence="1" id="KW-0812">Transmembrane</keyword>
<evidence type="ECO:0000313" key="2">
    <source>
        <dbReference type="EMBL" id="RPB26870.1"/>
    </source>
</evidence>
<dbReference type="Proteomes" id="UP000267821">
    <property type="component" value="Unassembled WGS sequence"/>
</dbReference>
<protein>
    <submittedName>
        <fullName evidence="2">Uncharacterized protein</fullName>
    </submittedName>
</protein>
<organism evidence="2 3">
    <name type="scientific">Terfezia boudieri ATCC MYA-4762</name>
    <dbReference type="NCBI Taxonomy" id="1051890"/>
    <lineage>
        <taxon>Eukaryota</taxon>
        <taxon>Fungi</taxon>
        <taxon>Dikarya</taxon>
        <taxon>Ascomycota</taxon>
        <taxon>Pezizomycotina</taxon>
        <taxon>Pezizomycetes</taxon>
        <taxon>Pezizales</taxon>
        <taxon>Pezizaceae</taxon>
        <taxon>Terfezia</taxon>
    </lineage>
</organism>
<dbReference type="InParanoid" id="A0A3N4LVQ5"/>
<reference evidence="2 3" key="1">
    <citation type="journal article" date="2018" name="Nat. Ecol. Evol.">
        <title>Pezizomycetes genomes reveal the molecular basis of ectomycorrhizal truffle lifestyle.</title>
        <authorList>
            <person name="Murat C."/>
            <person name="Payen T."/>
            <person name="Noel B."/>
            <person name="Kuo A."/>
            <person name="Morin E."/>
            <person name="Chen J."/>
            <person name="Kohler A."/>
            <person name="Krizsan K."/>
            <person name="Balestrini R."/>
            <person name="Da Silva C."/>
            <person name="Montanini B."/>
            <person name="Hainaut M."/>
            <person name="Levati E."/>
            <person name="Barry K.W."/>
            <person name="Belfiori B."/>
            <person name="Cichocki N."/>
            <person name="Clum A."/>
            <person name="Dockter R.B."/>
            <person name="Fauchery L."/>
            <person name="Guy J."/>
            <person name="Iotti M."/>
            <person name="Le Tacon F."/>
            <person name="Lindquist E.A."/>
            <person name="Lipzen A."/>
            <person name="Malagnac F."/>
            <person name="Mello A."/>
            <person name="Molinier V."/>
            <person name="Miyauchi S."/>
            <person name="Poulain J."/>
            <person name="Riccioni C."/>
            <person name="Rubini A."/>
            <person name="Sitrit Y."/>
            <person name="Splivallo R."/>
            <person name="Traeger S."/>
            <person name="Wang M."/>
            <person name="Zifcakova L."/>
            <person name="Wipf D."/>
            <person name="Zambonelli A."/>
            <person name="Paolocci F."/>
            <person name="Nowrousian M."/>
            <person name="Ottonello S."/>
            <person name="Baldrian P."/>
            <person name="Spatafora J.W."/>
            <person name="Henrissat B."/>
            <person name="Nagy L.G."/>
            <person name="Aury J.M."/>
            <person name="Wincker P."/>
            <person name="Grigoriev I.V."/>
            <person name="Bonfante P."/>
            <person name="Martin F.M."/>
        </authorList>
    </citation>
    <scope>NUCLEOTIDE SEQUENCE [LARGE SCALE GENOMIC DNA]</scope>
    <source>
        <strain evidence="2 3">ATCC MYA-4762</strain>
    </source>
</reference>
<keyword evidence="1" id="KW-1133">Transmembrane helix</keyword>
<gene>
    <name evidence="2" type="ORF">L211DRAFT_659792</name>
</gene>
<dbReference type="EMBL" id="ML121533">
    <property type="protein sequence ID" value="RPB26870.1"/>
    <property type="molecule type" value="Genomic_DNA"/>
</dbReference>
<feature type="transmembrane region" description="Helical" evidence="1">
    <location>
        <begin position="12"/>
        <end position="29"/>
    </location>
</feature>
<name>A0A3N4LVQ5_9PEZI</name>
<sequence>MYSKLKYYNEVHPLCFMLNLSLFVYYVWWAPPRHRRVLQPISVSYTNILQHLRYLVLESRSLYATSKRKTAKSKTQLLKREKDLIHHRLPKDSDEDDEIECRCHTQAEASQWFKIPQTTIAEWWKIQVHIVGQKIGSRRQTNTSWLCLWHSWRLPYLSVWLKECEAGRPGTTSPFQPAGMFLVHLNTPGSLKIMYLVHTITSSTAPP</sequence>
<keyword evidence="3" id="KW-1185">Reference proteome</keyword>